<dbReference type="Proteomes" id="UP000832072">
    <property type="component" value="Segment"/>
</dbReference>
<dbReference type="InterPro" id="IPR036309">
    <property type="entry name" value="T4_recomb_endonuclease_dim_sf"/>
</dbReference>
<dbReference type="Gene3D" id="3.40.1800.10">
    <property type="entry name" value="His-Me finger endonucleases"/>
    <property type="match status" value="1"/>
</dbReference>
<evidence type="ECO:0000259" key="1">
    <source>
        <dbReference type="Pfam" id="PF09124"/>
    </source>
</evidence>
<dbReference type="Pfam" id="PF09124">
    <property type="entry name" value="Endonuc-dimeris"/>
    <property type="match status" value="1"/>
</dbReference>
<dbReference type="InterPro" id="IPR044925">
    <property type="entry name" value="His-Me_finger_sf"/>
</dbReference>
<dbReference type="Pfam" id="PF02945">
    <property type="entry name" value="Endonuclease_7"/>
    <property type="match status" value="1"/>
</dbReference>
<gene>
    <name evidence="2" type="ORF">EHEKIMEA_00120</name>
</gene>
<accession>A0AAE9K580</accession>
<keyword evidence="3" id="KW-1185">Reference proteome</keyword>
<dbReference type="EMBL" id="OM638103">
    <property type="protein sequence ID" value="UNY47002.1"/>
    <property type="molecule type" value="Genomic_DNA"/>
</dbReference>
<dbReference type="SUPFAM" id="SSF68918">
    <property type="entry name" value="Recombination endonuclease VII, C-terminal and dimerization domains"/>
    <property type="match status" value="1"/>
</dbReference>
<dbReference type="InterPro" id="IPR015208">
    <property type="entry name" value="T4_recomb_endonuclease_dimer"/>
</dbReference>
<sequence>MQLTAKTLNDEKLRRFNLQKGKCLLCKNDLDPDYKKNHLDHDHALEGKNAGKCRGLLCIRCNPLEGLIKHKFERSGLKDKVDYIEWLETLLTYLKDDYSGECYHPQYIVDSAKKFSRLSLDAMREEMKAEGFTFELSDKKSDLVKKYRAQFRKRQTRNN</sequence>
<dbReference type="SUPFAM" id="SSF54060">
    <property type="entry name" value="His-Me finger endonucleases"/>
    <property type="match status" value="1"/>
</dbReference>
<protein>
    <recommendedName>
        <fullName evidence="1">T4 recombination endonuclease VII dimerisation domain-containing protein</fullName>
    </recommendedName>
</protein>
<evidence type="ECO:0000313" key="2">
    <source>
        <dbReference type="EMBL" id="UNY47002.1"/>
    </source>
</evidence>
<name>A0AAE9K580_9CAUD</name>
<organism evidence="2 3">
    <name type="scientific">Cronobacter phage LPCS28</name>
    <dbReference type="NCBI Taxonomy" id="2924885"/>
    <lineage>
        <taxon>Viruses</taxon>
        <taxon>Duplodnaviria</taxon>
        <taxon>Heunggongvirae</taxon>
        <taxon>Uroviricota</taxon>
        <taxon>Caudoviricetes</taxon>
        <taxon>Pantevenvirales</taxon>
        <taxon>Straboviridae</taxon>
        <taxon>Nanhuvirus</taxon>
        <taxon>Nanhuvirus LPCS28</taxon>
    </lineage>
</organism>
<evidence type="ECO:0000313" key="3">
    <source>
        <dbReference type="Proteomes" id="UP000832072"/>
    </source>
</evidence>
<reference evidence="2 3" key="1">
    <citation type="submission" date="2022-02" db="EMBL/GenBank/DDBJ databases">
        <authorList>
            <person name="Tian F."/>
            <person name="Li J."/>
            <person name="Li F."/>
            <person name="Tong Y."/>
        </authorList>
    </citation>
    <scope>NUCLEOTIDE SEQUENCE [LARGE SCALE GENOMIC DNA]</scope>
</reference>
<dbReference type="InterPro" id="IPR004211">
    <property type="entry name" value="Endonuclease_7"/>
</dbReference>
<feature type="domain" description="T4 recombination endonuclease VII dimerisation" evidence="1">
    <location>
        <begin position="103"/>
        <end position="153"/>
    </location>
</feature>
<proteinExistence type="predicted"/>
<dbReference type="Gene3D" id="1.10.720.10">
    <property type="match status" value="1"/>
</dbReference>
<dbReference type="InterPro" id="IPR038563">
    <property type="entry name" value="Endonuclease_7_sf"/>
</dbReference>